<keyword evidence="3" id="KW-0378">Hydrolase</keyword>
<dbReference type="GO" id="GO:0008237">
    <property type="term" value="F:metallopeptidase activity"/>
    <property type="evidence" value="ECO:0007669"/>
    <property type="project" value="UniProtKB-KW"/>
</dbReference>
<keyword evidence="1" id="KW-1133">Transmembrane helix</keyword>
<reference evidence="3 4" key="1">
    <citation type="submission" date="2019-08" db="EMBL/GenBank/DDBJ databases">
        <title>Complete genome sequence of Terriglobus albidus strain ORNL.</title>
        <authorList>
            <person name="Podar M."/>
        </authorList>
    </citation>
    <scope>NUCLEOTIDE SEQUENCE [LARGE SCALE GENOMIC DNA]</scope>
    <source>
        <strain evidence="3 4">ORNL</strain>
    </source>
</reference>
<keyword evidence="3" id="KW-0645">Protease</keyword>
<feature type="transmembrane region" description="Helical" evidence="1">
    <location>
        <begin position="133"/>
        <end position="157"/>
    </location>
</feature>
<name>A0A5B9EKU4_9BACT</name>
<evidence type="ECO:0000313" key="4">
    <source>
        <dbReference type="Proteomes" id="UP000321820"/>
    </source>
</evidence>
<dbReference type="RefSeq" id="WP_147650003.1">
    <property type="nucleotide sequence ID" value="NZ_CP042806.1"/>
</dbReference>
<dbReference type="AlphaFoldDB" id="A0A5B9EKU4"/>
<keyword evidence="4" id="KW-1185">Reference proteome</keyword>
<evidence type="ECO:0000259" key="2">
    <source>
        <dbReference type="Pfam" id="PF02517"/>
    </source>
</evidence>
<sequence>MAHAGLLFELMVLFIGVPAAYRLSPVRIPALPVLWLAAGYAWWQLARDPGFDRRQLWNPAPLGSNLVSILTIFLVVAALQWAGVHWLAPNLEWSFARRHTRFWAMVMLLYPVLSVYPQAFLYRAFFMHRYAGLFPATPAGGLMLVFASAAVFGGMHIVFRNNLAVALTFLGGLLFAWRYQHTGSLFVSSIEHALYGCWLFTVGLGQYFYHGVWPKPD</sequence>
<feature type="domain" description="CAAX prenyl protease 2/Lysostaphin resistance protein A-like" evidence="2">
    <location>
        <begin position="103"/>
        <end position="195"/>
    </location>
</feature>
<protein>
    <submittedName>
        <fullName evidence="3">CPBP family intramembrane metalloprotease</fullName>
    </submittedName>
</protein>
<evidence type="ECO:0000256" key="1">
    <source>
        <dbReference type="SAM" id="Phobius"/>
    </source>
</evidence>
<dbReference type="InterPro" id="IPR003675">
    <property type="entry name" value="Rce1/LyrA-like_dom"/>
</dbReference>
<evidence type="ECO:0000313" key="3">
    <source>
        <dbReference type="EMBL" id="QEE30706.1"/>
    </source>
</evidence>
<feature type="transmembrane region" description="Helical" evidence="1">
    <location>
        <begin position="163"/>
        <end position="180"/>
    </location>
</feature>
<keyword evidence="3" id="KW-0482">Metalloprotease</keyword>
<dbReference type="Proteomes" id="UP000321820">
    <property type="component" value="Chromosome"/>
</dbReference>
<proteinExistence type="predicted"/>
<feature type="transmembrane region" description="Helical" evidence="1">
    <location>
        <begin position="100"/>
        <end position="121"/>
    </location>
</feature>
<dbReference type="EMBL" id="CP042806">
    <property type="protein sequence ID" value="QEE30706.1"/>
    <property type="molecule type" value="Genomic_DNA"/>
</dbReference>
<feature type="transmembrane region" description="Helical" evidence="1">
    <location>
        <begin position="29"/>
        <end position="46"/>
    </location>
</feature>
<dbReference type="GO" id="GO:0006508">
    <property type="term" value="P:proteolysis"/>
    <property type="evidence" value="ECO:0007669"/>
    <property type="project" value="UniProtKB-KW"/>
</dbReference>
<accession>A0A5B9EKU4</accession>
<feature type="transmembrane region" description="Helical" evidence="1">
    <location>
        <begin position="66"/>
        <end position="88"/>
    </location>
</feature>
<organism evidence="3 4">
    <name type="scientific">Terriglobus albidus</name>
    <dbReference type="NCBI Taxonomy" id="1592106"/>
    <lineage>
        <taxon>Bacteria</taxon>
        <taxon>Pseudomonadati</taxon>
        <taxon>Acidobacteriota</taxon>
        <taxon>Terriglobia</taxon>
        <taxon>Terriglobales</taxon>
        <taxon>Acidobacteriaceae</taxon>
        <taxon>Terriglobus</taxon>
    </lineage>
</organism>
<keyword evidence="1" id="KW-0812">Transmembrane</keyword>
<dbReference type="GO" id="GO:0004175">
    <property type="term" value="F:endopeptidase activity"/>
    <property type="evidence" value="ECO:0007669"/>
    <property type="project" value="UniProtKB-ARBA"/>
</dbReference>
<dbReference type="OrthoDB" id="9805801at2"/>
<keyword evidence="1" id="KW-0472">Membrane</keyword>
<dbReference type="Pfam" id="PF02517">
    <property type="entry name" value="Rce1-like"/>
    <property type="match status" value="1"/>
</dbReference>
<feature type="transmembrane region" description="Helical" evidence="1">
    <location>
        <begin position="192"/>
        <end position="209"/>
    </location>
</feature>
<gene>
    <name evidence="3" type="ORF">FTW19_23545</name>
</gene>
<dbReference type="KEGG" id="talb:FTW19_23545"/>
<dbReference type="GO" id="GO:0080120">
    <property type="term" value="P:CAAX-box protein maturation"/>
    <property type="evidence" value="ECO:0007669"/>
    <property type="project" value="UniProtKB-ARBA"/>
</dbReference>